<dbReference type="Pfam" id="PF13455">
    <property type="entry name" value="MUG113"/>
    <property type="match status" value="1"/>
</dbReference>
<name>A0A8K2A269_9CYAN</name>
<dbReference type="AlphaFoldDB" id="A0A8K2A269"/>
<evidence type="ECO:0000313" key="3">
    <source>
        <dbReference type="Proteomes" id="UP000607397"/>
    </source>
</evidence>
<protein>
    <recommendedName>
        <fullName evidence="1">Bacteriophage T5 Orf172 DNA-binding domain-containing protein</fullName>
    </recommendedName>
</protein>
<reference evidence="2" key="1">
    <citation type="submission" date="2019-12" db="EMBL/GenBank/DDBJ databases">
        <title>High-Quality draft genome sequences of three cyanobacteria isolated from the limestone walls of the Old Cathedral of Coimbra.</title>
        <authorList>
            <person name="Tiago I."/>
            <person name="Soares F."/>
            <person name="Portugal A."/>
        </authorList>
    </citation>
    <scope>NUCLEOTIDE SEQUENCE [LARGE SCALE GENOMIC DNA]</scope>
    <source>
        <strain evidence="2">C</strain>
    </source>
</reference>
<comment type="caution">
    <text evidence="2">The sequence shown here is derived from an EMBL/GenBank/DDBJ whole genome shotgun (WGS) entry which is preliminary data.</text>
</comment>
<dbReference type="RefSeq" id="WP_161826851.1">
    <property type="nucleotide sequence ID" value="NZ_WVIC01000050.1"/>
</dbReference>
<sequence>MIYIYWAKGTDLYKVGYTSKSDVAIRRQQWETGCPFPLVLMGHINGGRADESRLHKRLKREGKWVEQAAGQEWFKLTQTDVEQILGYRSNPATETANMIQDMGERIVKRQLKNMSKRKGIHGIAASFIKGFL</sequence>
<evidence type="ECO:0000313" key="2">
    <source>
        <dbReference type="EMBL" id="NCJ08378.1"/>
    </source>
</evidence>
<dbReference type="InterPro" id="IPR018306">
    <property type="entry name" value="Phage_T5_Orf172_DNA-bd"/>
</dbReference>
<dbReference type="EMBL" id="WVIC01000050">
    <property type="protein sequence ID" value="NCJ08378.1"/>
    <property type="molecule type" value="Genomic_DNA"/>
</dbReference>
<evidence type="ECO:0000259" key="1">
    <source>
        <dbReference type="SMART" id="SM00974"/>
    </source>
</evidence>
<proteinExistence type="predicted"/>
<feature type="domain" description="Bacteriophage T5 Orf172 DNA-binding" evidence="1">
    <location>
        <begin position="7"/>
        <end position="88"/>
    </location>
</feature>
<dbReference type="Proteomes" id="UP000607397">
    <property type="component" value="Unassembled WGS sequence"/>
</dbReference>
<organism evidence="2 3">
    <name type="scientific">Petrachloros mirabilis ULC683</name>
    <dbReference type="NCBI Taxonomy" id="2781853"/>
    <lineage>
        <taxon>Bacteria</taxon>
        <taxon>Bacillati</taxon>
        <taxon>Cyanobacteriota</taxon>
        <taxon>Cyanophyceae</taxon>
        <taxon>Synechococcales</taxon>
        <taxon>Petrachlorosaceae</taxon>
        <taxon>Petrachloros</taxon>
        <taxon>Petrachloros mirabilis</taxon>
    </lineage>
</organism>
<dbReference type="SMART" id="SM00974">
    <property type="entry name" value="T5orf172"/>
    <property type="match status" value="1"/>
</dbReference>
<gene>
    <name evidence="2" type="ORF">GS597_18065</name>
</gene>
<keyword evidence="3" id="KW-1185">Reference proteome</keyword>
<accession>A0A8K2A269</accession>